<feature type="active site" description="Proton donor/acceptor" evidence="1">
    <location>
        <position position="189"/>
    </location>
</feature>
<dbReference type="Proteomes" id="UP000234789">
    <property type="component" value="Unassembled WGS sequence"/>
</dbReference>
<dbReference type="InterPro" id="IPR005490">
    <property type="entry name" value="LD_TPept_cat_dom"/>
</dbReference>
<feature type="domain" description="L,D-TPase catalytic" evidence="3">
    <location>
        <begin position="51"/>
        <end position="226"/>
    </location>
</feature>
<sequence length="227" mass="24110">MKRTGNGGAGRALAIMLAGLLAGGGTAQAAASAGWKAQAEKQGSSQVVVIDAAGPDSFRASFSFYERQDGKWLRTLGKAPAVVGRSGIGKMKEGDGRTPSGLYPLGKAFGSAGKPPGLRLPYTKTDGSDFWVDDPASPDYNRWIRSETGPKAEWASFERLRQPLYRYAVVIGYNEQPVVPGKGSAIFLHLWRGADQPTAGCVALSESALLKLLARLDAARKPVIFIE</sequence>
<dbReference type="RefSeq" id="WP_240479068.1">
    <property type="nucleotide sequence ID" value="NZ_BIMM01000042.1"/>
</dbReference>
<gene>
    <name evidence="4" type="ORF">B8V81_3197</name>
</gene>
<dbReference type="PANTHER" id="PTHR38589">
    <property type="entry name" value="BLR0621 PROTEIN"/>
    <property type="match status" value="1"/>
</dbReference>
<keyword evidence="1" id="KW-0133">Cell shape</keyword>
<dbReference type="GO" id="GO:0009252">
    <property type="term" value="P:peptidoglycan biosynthetic process"/>
    <property type="evidence" value="ECO:0007669"/>
    <property type="project" value="UniProtKB-KW"/>
</dbReference>
<comment type="caution">
    <text evidence="4">The sequence shown here is derived from an EMBL/GenBank/DDBJ whole genome shotgun (WGS) entry which is preliminary data.</text>
</comment>
<keyword evidence="1" id="KW-0961">Cell wall biogenesis/degradation</keyword>
<accession>A0A2N5N360</accession>
<organism evidence="4 5">
    <name type="scientific">Paenibacillus pasadenensis</name>
    <dbReference type="NCBI Taxonomy" id="217090"/>
    <lineage>
        <taxon>Bacteria</taxon>
        <taxon>Bacillati</taxon>
        <taxon>Bacillota</taxon>
        <taxon>Bacilli</taxon>
        <taxon>Bacillales</taxon>
        <taxon>Paenibacillaceae</taxon>
        <taxon>Paenibacillus</taxon>
    </lineage>
</organism>
<feature type="chain" id="PRO_5014659216" description="L,D-TPase catalytic domain-containing protein" evidence="2">
    <location>
        <begin position="30"/>
        <end position="227"/>
    </location>
</feature>
<feature type="active site" description="Nucleophile" evidence="1">
    <location>
        <position position="201"/>
    </location>
</feature>
<evidence type="ECO:0000256" key="1">
    <source>
        <dbReference type="PROSITE-ProRule" id="PRU01373"/>
    </source>
</evidence>
<evidence type="ECO:0000259" key="3">
    <source>
        <dbReference type="PROSITE" id="PS52029"/>
    </source>
</evidence>
<dbReference type="PROSITE" id="PS52029">
    <property type="entry name" value="LD_TPASE"/>
    <property type="match status" value="1"/>
</dbReference>
<dbReference type="PANTHER" id="PTHR38589:SF1">
    <property type="entry name" value="BLR0621 PROTEIN"/>
    <property type="match status" value="1"/>
</dbReference>
<dbReference type="EMBL" id="NFEZ01000004">
    <property type="protein sequence ID" value="PLT44766.1"/>
    <property type="molecule type" value="Genomic_DNA"/>
</dbReference>
<evidence type="ECO:0000313" key="4">
    <source>
        <dbReference type="EMBL" id="PLT44766.1"/>
    </source>
</evidence>
<protein>
    <recommendedName>
        <fullName evidence="3">L,D-TPase catalytic domain-containing protein</fullName>
    </recommendedName>
</protein>
<dbReference type="Pfam" id="PF03734">
    <property type="entry name" value="YkuD"/>
    <property type="match status" value="1"/>
</dbReference>
<keyword evidence="1" id="KW-0573">Peptidoglycan synthesis</keyword>
<evidence type="ECO:0000313" key="5">
    <source>
        <dbReference type="Proteomes" id="UP000234789"/>
    </source>
</evidence>
<keyword evidence="5" id="KW-1185">Reference proteome</keyword>
<dbReference type="GO" id="GO:0008360">
    <property type="term" value="P:regulation of cell shape"/>
    <property type="evidence" value="ECO:0007669"/>
    <property type="project" value="UniProtKB-UniRule"/>
</dbReference>
<name>A0A2N5N360_9BACL</name>
<evidence type="ECO:0000256" key="2">
    <source>
        <dbReference type="SAM" id="SignalP"/>
    </source>
</evidence>
<dbReference type="AlphaFoldDB" id="A0A2N5N360"/>
<dbReference type="GO" id="GO:0016740">
    <property type="term" value="F:transferase activity"/>
    <property type="evidence" value="ECO:0007669"/>
    <property type="project" value="InterPro"/>
</dbReference>
<keyword evidence="2" id="KW-0732">Signal</keyword>
<feature type="signal peptide" evidence="2">
    <location>
        <begin position="1"/>
        <end position="29"/>
    </location>
</feature>
<comment type="pathway">
    <text evidence="1">Cell wall biogenesis; peptidoglycan biosynthesis.</text>
</comment>
<dbReference type="GO" id="GO:0071555">
    <property type="term" value="P:cell wall organization"/>
    <property type="evidence" value="ECO:0007669"/>
    <property type="project" value="UniProtKB-UniRule"/>
</dbReference>
<proteinExistence type="predicted"/>
<reference evidence="4 5" key="1">
    <citation type="submission" date="2017-05" db="EMBL/GenBank/DDBJ databases">
        <title>Functional genome analysis of Paenibacillus pasadenensis strain R16: insights on endophytic life style and antifungal activity.</title>
        <authorList>
            <person name="Passera A."/>
            <person name="Marcolungo L."/>
            <person name="Casati P."/>
            <person name="Brasca M."/>
            <person name="Quaglino F."/>
            <person name="Delledonne M."/>
        </authorList>
    </citation>
    <scope>NUCLEOTIDE SEQUENCE [LARGE SCALE GENOMIC DNA]</scope>
    <source>
        <strain evidence="4 5">R16</strain>
    </source>
</reference>